<gene>
    <name evidence="5" type="ORF">ATH84_101537</name>
</gene>
<dbReference type="Pfam" id="PF00392">
    <property type="entry name" value="GntR"/>
    <property type="match status" value="1"/>
</dbReference>
<name>A0AAQ0HH06_PARVE</name>
<protein>
    <submittedName>
        <fullName evidence="5">DNA-binding FadR family transcriptional regulator</fullName>
    </submittedName>
</protein>
<dbReference type="Gene3D" id="1.10.10.10">
    <property type="entry name" value="Winged helix-like DNA-binding domain superfamily/Winged helix DNA-binding domain"/>
    <property type="match status" value="1"/>
</dbReference>
<dbReference type="SUPFAM" id="SSF48008">
    <property type="entry name" value="GntR ligand-binding domain-like"/>
    <property type="match status" value="1"/>
</dbReference>
<dbReference type="SUPFAM" id="SSF46785">
    <property type="entry name" value="Winged helix' DNA-binding domain"/>
    <property type="match status" value="1"/>
</dbReference>
<dbReference type="SMART" id="SM00895">
    <property type="entry name" value="FCD"/>
    <property type="match status" value="1"/>
</dbReference>
<dbReference type="InterPro" id="IPR036390">
    <property type="entry name" value="WH_DNA-bd_sf"/>
</dbReference>
<sequence length="246" mass="27339">MSDASDKPLATYAPVHTKRAFEEVTDQIRGLIARGALRPGDRLPSERELAEQFSLSRNTVREGLRALEIAGMLELRKGATGGAFVREGQGDAVISSFADLFILGKIQPGHLTEARQIVAVAVTRLACQRASEEDLDELEANFEASRQAVSRGDFSERTRINLEFHRLLAKCTRNPVLIVIYDAMIEIQRQMLEVLPAAPNSAVMPSRERLLGYLRARDEDMAAHEMESNLRLLQQHYLAEQAKGSA</sequence>
<dbReference type="InterPro" id="IPR000524">
    <property type="entry name" value="Tscrpt_reg_HTH_GntR"/>
</dbReference>
<dbReference type="InterPro" id="IPR036388">
    <property type="entry name" value="WH-like_DNA-bd_sf"/>
</dbReference>
<dbReference type="RefSeq" id="WP_036750853.1">
    <property type="nucleotide sequence ID" value="NZ_CP035284.1"/>
</dbReference>
<dbReference type="InterPro" id="IPR011711">
    <property type="entry name" value="GntR_C"/>
</dbReference>
<keyword evidence="6" id="KW-1185">Reference proteome</keyword>
<organism evidence="5 6">
    <name type="scientific">Paracoccus versutus</name>
    <name type="common">Thiobacillus versutus</name>
    <dbReference type="NCBI Taxonomy" id="34007"/>
    <lineage>
        <taxon>Bacteria</taxon>
        <taxon>Pseudomonadati</taxon>
        <taxon>Pseudomonadota</taxon>
        <taxon>Alphaproteobacteria</taxon>
        <taxon>Rhodobacterales</taxon>
        <taxon>Paracoccaceae</taxon>
        <taxon>Paracoccus</taxon>
    </lineage>
</organism>
<dbReference type="PRINTS" id="PR00035">
    <property type="entry name" value="HTHGNTR"/>
</dbReference>
<dbReference type="PANTHER" id="PTHR43537">
    <property type="entry name" value="TRANSCRIPTIONAL REGULATOR, GNTR FAMILY"/>
    <property type="match status" value="1"/>
</dbReference>
<feature type="domain" description="HTH gntR-type" evidence="4">
    <location>
        <begin position="18"/>
        <end position="88"/>
    </location>
</feature>
<evidence type="ECO:0000256" key="1">
    <source>
        <dbReference type="ARBA" id="ARBA00023015"/>
    </source>
</evidence>
<dbReference type="Gene3D" id="1.20.120.530">
    <property type="entry name" value="GntR ligand-binding domain-like"/>
    <property type="match status" value="1"/>
</dbReference>
<evidence type="ECO:0000256" key="3">
    <source>
        <dbReference type="ARBA" id="ARBA00023163"/>
    </source>
</evidence>
<evidence type="ECO:0000313" key="6">
    <source>
        <dbReference type="Proteomes" id="UP000256794"/>
    </source>
</evidence>
<dbReference type="PROSITE" id="PS50949">
    <property type="entry name" value="HTH_GNTR"/>
    <property type="match status" value="1"/>
</dbReference>
<dbReference type="Proteomes" id="UP000256794">
    <property type="component" value="Unassembled WGS sequence"/>
</dbReference>
<dbReference type="SMART" id="SM00345">
    <property type="entry name" value="HTH_GNTR"/>
    <property type="match status" value="1"/>
</dbReference>
<reference evidence="5 6" key="1">
    <citation type="submission" date="2018-08" db="EMBL/GenBank/DDBJ databases">
        <title>Genomic Encyclopedia of Archaeal and Bacterial Type Strains, Phase II (KMG-II): from individual species to whole genera.</title>
        <authorList>
            <person name="Goeker M."/>
        </authorList>
    </citation>
    <scope>NUCLEOTIDE SEQUENCE [LARGE SCALE GENOMIC DNA]</scope>
    <source>
        <strain evidence="5 6">DSM 582</strain>
    </source>
</reference>
<dbReference type="EMBL" id="QUMX01000015">
    <property type="protein sequence ID" value="REG46420.1"/>
    <property type="molecule type" value="Genomic_DNA"/>
</dbReference>
<keyword evidence="1" id="KW-0805">Transcription regulation</keyword>
<dbReference type="GO" id="GO:0003700">
    <property type="term" value="F:DNA-binding transcription factor activity"/>
    <property type="evidence" value="ECO:0007669"/>
    <property type="project" value="InterPro"/>
</dbReference>
<comment type="caution">
    <text evidence="5">The sequence shown here is derived from an EMBL/GenBank/DDBJ whole genome shotgun (WGS) entry which is preliminary data.</text>
</comment>
<dbReference type="CDD" id="cd07377">
    <property type="entry name" value="WHTH_GntR"/>
    <property type="match status" value="1"/>
</dbReference>
<dbReference type="PANTHER" id="PTHR43537:SF5">
    <property type="entry name" value="UXU OPERON TRANSCRIPTIONAL REGULATOR"/>
    <property type="match status" value="1"/>
</dbReference>
<accession>A0AAQ0HH06</accession>
<dbReference type="GO" id="GO:0003677">
    <property type="term" value="F:DNA binding"/>
    <property type="evidence" value="ECO:0007669"/>
    <property type="project" value="UniProtKB-KW"/>
</dbReference>
<keyword evidence="2 5" id="KW-0238">DNA-binding</keyword>
<dbReference type="Pfam" id="PF07729">
    <property type="entry name" value="FCD"/>
    <property type="match status" value="1"/>
</dbReference>
<evidence type="ECO:0000259" key="4">
    <source>
        <dbReference type="PROSITE" id="PS50949"/>
    </source>
</evidence>
<dbReference type="AlphaFoldDB" id="A0AAQ0HH06"/>
<proteinExistence type="predicted"/>
<evidence type="ECO:0000313" key="5">
    <source>
        <dbReference type="EMBL" id="REG46420.1"/>
    </source>
</evidence>
<evidence type="ECO:0000256" key="2">
    <source>
        <dbReference type="ARBA" id="ARBA00023125"/>
    </source>
</evidence>
<keyword evidence="3" id="KW-0804">Transcription</keyword>
<dbReference type="InterPro" id="IPR008920">
    <property type="entry name" value="TF_FadR/GntR_C"/>
</dbReference>